<feature type="compositionally biased region" description="Gly residues" evidence="2">
    <location>
        <begin position="597"/>
        <end position="606"/>
    </location>
</feature>
<evidence type="ECO:0000259" key="3">
    <source>
        <dbReference type="Pfam" id="PF05970"/>
    </source>
</evidence>
<feature type="region of interest" description="Disordered" evidence="2">
    <location>
        <begin position="127"/>
        <end position="167"/>
    </location>
</feature>
<organism evidence="4 5">
    <name type="scientific">Prorocentrum cordatum</name>
    <dbReference type="NCBI Taxonomy" id="2364126"/>
    <lineage>
        <taxon>Eukaryota</taxon>
        <taxon>Sar</taxon>
        <taxon>Alveolata</taxon>
        <taxon>Dinophyceae</taxon>
        <taxon>Prorocentrales</taxon>
        <taxon>Prorocentraceae</taxon>
        <taxon>Prorocentrum</taxon>
    </lineage>
</organism>
<name>A0ABN9V5X5_9DINO</name>
<dbReference type="Pfam" id="PF05970">
    <property type="entry name" value="PIF1"/>
    <property type="match status" value="1"/>
</dbReference>
<feature type="compositionally biased region" description="Low complexity" evidence="2">
    <location>
        <begin position="1644"/>
        <end position="1659"/>
    </location>
</feature>
<feature type="region of interest" description="Disordered" evidence="2">
    <location>
        <begin position="76"/>
        <end position="102"/>
    </location>
</feature>
<feature type="region of interest" description="Disordered" evidence="2">
    <location>
        <begin position="785"/>
        <end position="838"/>
    </location>
</feature>
<accession>A0ABN9V5X5</accession>
<evidence type="ECO:0000256" key="1">
    <source>
        <dbReference type="RuleBase" id="RU363044"/>
    </source>
</evidence>
<reference evidence="4" key="1">
    <citation type="submission" date="2023-10" db="EMBL/GenBank/DDBJ databases">
        <authorList>
            <person name="Chen Y."/>
            <person name="Shah S."/>
            <person name="Dougan E. K."/>
            <person name="Thang M."/>
            <person name="Chan C."/>
        </authorList>
    </citation>
    <scope>NUCLEOTIDE SEQUENCE [LARGE SCALE GENOMIC DNA]</scope>
</reference>
<gene>
    <name evidence="4" type="ORF">PCOR1329_LOCUS54344</name>
</gene>
<keyword evidence="1" id="KW-0227">DNA damage</keyword>
<dbReference type="PANTHER" id="PTHR47642">
    <property type="entry name" value="ATP-DEPENDENT DNA HELICASE"/>
    <property type="match status" value="1"/>
</dbReference>
<feature type="compositionally biased region" description="Basic and acidic residues" evidence="2">
    <location>
        <begin position="127"/>
        <end position="164"/>
    </location>
</feature>
<dbReference type="Proteomes" id="UP001189429">
    <property type="component" value="Unassembled WGS sequence"/>
</dbReference>
<feature type="domain" description="DNA helicase Pif1-like DEAD-box helicase" evidence="3">
    <location>
        <begin position="1793"/>
        <end position="1931"/>
    </location>
</feature>
<keyword evidence="1" id="KW-0347">Helicase</keyword>
<feature type="compositionally biased region" description="Low complexity" evidence="2">
    <location>
        <begin position="795"/>
        <end position="827"/>
    </location>
</feature>
<comment type="caution">
    <text evidence="4">The sequence shown here is derived from an EMBL/GenBank/DDBJ whole genome shotgun (WGS) entry which is preliminary data.</text>
</comment>
<feature type="region of interest" description="Disordered" evidence="2">
    <location>
        <begin position="1638"/>
        <end position="1663"/>
    </location>
</feature>
<keyword evidence="1" id="KW-0233">DNA recombination</keyword>
<feature type="region of interest" description="Disordered" evidence="2">
    <location>
        <begin position="582"/>
        <end position="609"/>
    </location>
</feature>
<keyword evidence="1" id="KW-0547">Nucleotide-binding</keyword>
<dbReference type="InterPro" id="IPR010285">
    <property type="entry name" value="DNA_helicase_pif1-like_DEAD"/>
</dbReference>
<dbReference type="InterPro" id="IPR051055">
    <property type="entry name" value="PIF1_helicase"/>
</dbReference>
<sequence>MGDVAASASYPRLERRWRPFCPSSSRECGTCFNELISQGTATASTVQSRSKFGAEGAGFKATSSLASRKRAYREDPVLIQREQERDAARMKTQRDDPVLLQREQERNAARMKTQRDDPALLQREQERNAARMKTQRDDPALLQLEQERDAARKKTERDQKRRALPDPADALALLDRLHEESGYQVSRHSRRLRDTSATMPPADRLAQRIADDVLQYCTVTEEDKRRLVSSYADAMSHDALLPGCGTCGRRDPQHPAEGTCTLEPLPADHWIRYSEADMQTLNSMPAVTLVNEDGAHRVVETSLLKSHWRDPRGNVFHVHPELVNDGGEGQHFVLLCPVCSRAAVQKSAPPPPFTIAAGVDFGLLSRLGMDAPSELEALALADVRACSPVAKVHVPRSRATQASRTLLRGHMISFLRDGPAVLGKHFDDARLANLLANVQLVFVGPNGKTTDLERRALAVPALQMRTHVLYNHLAVRRVLGHVSDISRPSVDDLGSLLASLRARLAARARHVADDAVEQASKPSDVANARDVAMHEDIQAVHLPAPSTEEQGPSVSLDPVGVLAQTTDPVTGTIFDGLMGVLQGGSDEHGDDAPKQPLGGGDAGLGDGTDDILRERTCARELRPMNEFTNNDDILYGAFWYLFPLRQGLRSKGSVNFHDSRHLLTQFHNAFAQQPSFLFLLANQIQRHAAAKGVGLRVKTGAYVERARAAEEDPTSKGARDLLKQVMRFTATAGKVVPWSGEDRAGEITKLYAMWRRFGPASAFLTCAPDGVHQPKVRGLRATWPPVAASLRRGQRGPSSRSSGDAPGRGLAAASPRSGRSGRRLPSAEITCEPGARSPAQKPLCKAIQLSYRAGRADAFPTCPATLLPVLHGDASEEAVQRFCEDSLACAPDASHKLALDGSFLQTLATMNPVATTLVHEQMAESIFAELVGLPPNHRKKKTVDAESVPRGFLGTSFGWSFVHETNHKKSFHFHASVHAGASPALLADVAGFPALQALVCRAWDTVCRAYVSPEIHALDLARRLLRQPAAKLPYFQTRNVEGDAESLSFDIGAAITAVTTGLHQHASTCHKGAAGKDGCRMARPAGHPVPETRALSVKLVDDSAADSPEADESVLAQGACANWECADCRANSKFHARPPAQLSDRDAGACLSYELCRPRIAADGVACRTLRQVLGLAEADVDAMAASEAIKIVASVRRELGDLLARRDFPPALGDRMADCSEEEAFKLVRAWRGMTCRNAWLVEYCPILSGCLGCNTAPLLLGAGESAQAAGMYMCKYMVKDAYELAASLSVLADARDHIDRYPSSAVDADTSDRAAKHFLQRVLNSAATELAPTQAAAIALGTSSSGHSHSFVNAYVWDAVHLLLEIQRGGCLLSTASASPVADEPPAACASSGGGEHGGRAERGAPDVVDAAEQLDAPVRQGTCSIYKTVDGESIAVSQAEHYAHRSLQLLPLSFDEFVMSMQVAKKARRDQRDQKPGRRPNPTYELLEPHPLAGQYEIEAKAKFDVPIFVGQPPPRIPPLLKDARGEATAARQRKERLHAEYFIAVFAPWHASTATGVDCTLHGWQTFLARLEAEAAGRPPAATRMRGKTLPVEDVQSRIAQGRLFRIEQVGYALTSSTTQAKAMNAWRSRNRTLWKDDPLGPAADAADAGQGAPPRKAAEDIADLKARAARRADIRAVSRAAQAETWGEDNFASLRRLSATASSRATSPTWPADAPSRTGRVSMRFQESGDRLAAVLQTISNPRSVDEIPQRQFARDHLAVQQCLARARAANTSRCTAAEMLDAAGLSQIHLLQGAGGVGKSVLLGAMKTVIAEQQLGVMAITAWTGVASAPLGSPTLCSLLKIDFARLSNAASMTDDAIQALRADFTQAVCRPEDVLVLIIDECSFLVAEALSHVDVQLRRLVNEPDAPFGGIAVILVGDFRQKPPPGGISMAEQLAASEVPELMRGPAPLDPTSSKAKGLALFRQALGVAAAARPVPSSLINHLREVSPDDVRSDPAWAFATIAVLSNYERHQLNRLQVEAFAKASQLPLITWKCPLTGKAAELLDSADLDEAYDNEPGLWGYFARGAPAMLTENIQPTKFLVNGACGYMHSLTLQGDLGEDLDIGEPCPEFRRMVLEEPPLCINVQLSLPDGDDGAGIESLVDDAVVVPILCSKHPKEHDMTSLFSCVKAMPKNVRHRGHAITFAFAVTDYKLQGKTKDNLILSIAPRPFPPHLDLKGFYVDVSRVRKRSGLRVLRLPPQRMGGLKHLYKLRYRVAAEARSPFVLTQCLFKPRVFT</sequence>
<comment type="similarity">
    <text evidence="1">Belongs to the helicase family.</text>
</comment>
<evidence type="ECO:0000313" key="5">
    <source>
        <dbReference type="Proteomes" id="UP001189429"/>
    </source>
</evidence>
<keyword evidence="5" id="KW-1185">Reference proteome</keyword>
<comment type="catalytic activity">
    <reaction evidence="1">
        <text>ATP + H2O = ADP + phosphate + H(+)</text>
        <dbReference type="Rhea" id="RHEA:13065"/>
        <dbReference type="ChEBI" id="CHEBI:15377"/>
        <dbReference type="ChEBI" id="CHEBI:15378"/>
        <dbReference type="ChEBI" id="CHEBI:30616"/>
        <dbReference type="ChEBI" id="CHEBI:43474"/>
        <dbReference type="ChEBI" id="CHEBI:456216"/>
        <dbReference type="EC" id="5.6.2.3"/>
    </reaction>
</comment>
<keyword evidence="1" id="KW-0378">Hydrolase</keyword>
<feature type="region of interest" description="Disordered" evidence="2">
    <location>
        <begin position="1468"/>
        <end position="1487"/>
    </location>
</feature>
<dbReference type="InterPro" id="IPR027417">
    <property type="entry name" value="P-loop_NTPase"/>
</dbReference>
<evidence type="ECO:0000256" key="2">
    <source>
        <dbReference type="SAM" id="MobiDB-lite"/>
    </source>
</evidence>
<feature type="region of interest" description="Disordered" evidence="2">
    <location>
        <begin position="1385"/>
        <end position="1405"/>
    </location>
</feature>
<dbReference type="EC" id="5.6.2.3" evidence="1"/>
<dbReference type="SUPFAM" id="SSF52540">
    <property type="entry name" value="P-loop containing nucleoside triphosphate hydrolases"/>
    <property type="match status" value="2"/>
</dbReference>
<dbReference type="Gene3D" id="3.40.50.300">
    <property type="entry name" value="P-loop containing nucleotide triphosphate hydrolases"/>
    <property type="match status" value="1"/>
</dbReference>
<dbReference type="EMBL" id="CAUYUJ010016638">
    <property type="protein sequence ID" value="CAK0867394.1"/>
    <property type="molecule type" value="Genomic_DNA"/>
</dbReference>
<keyword evidence="1" id="KW-0067">ATP-binding</keyword>
<protein>
    <recommendedName>
        <fullName evidence="1">ATP-dependent DNA helicase</fullName>
        <ecNumber evidence="1">5.6.2.3</ecNumber>
    </recommendedName>
</protein>
<comment type="cofactor">
    <cofactor evidence="1">
        <name>Mg(2+)</name>
        <dbReference type="ChEBI" id="CHEBI:18420"/>
    </cofactor>
</comment>
<evidence type="ECO:0000313" key="4">
    <source>
        <dbReference type="EMBL" id="CAK0867394.1"/>
    </source>
</evidence>
<proteinExistence type="inferred from homology"/>
<keyword evidence="1" id="KW-0234">DNA repair</keyword>